<dbReference type="InterPro" id="IPR038763">
    <property type="entry name" value="DHH_sf"/>
</dbReference>
<gene>
    <name evidence="9" type="primary">recJ</name>
    <name evidence="9" type="ORF">M5X19_31425</name>
</gene>
<evidence type="ECO:0000259" key="8">
    <source>
        <dbReference type="Pfam" id="PF17768"/>
    </source>
</evidence>
<dbReference type="Proteomes" id="UP001527099">
    <property type="component" value="Unassembled WGS sequence"/>
</dbReference>
<dbReference type="PANTHER" id="PTHR30255:SF2">
    <property type="entry name" value="SINGLE-STRANDED-DNA-SPECIFIC EXONUCLEASE RECJ"/>
    <property type="match status" value="1"/>
</dbReference>
<feature type="domain" description="DHHA1" evidence="7">
    <location>
        <begin position="344"/>
        <end position="432"/>
    </location>
</feature>
<evidence type="ECO:0000259" key="6">
    <source>
        <dbReference type="Pfam" id="PF01368"/>
    </source>
</evidence>
<accession>A0ABT4GMW7</accession>
<dbReference type="InterPro" id="IPR051673">
    <property type="entry name" value="SSDNA_exonuclease_RecJ"/>
</dbReference>
<comment type="similarity">
    <text evidence="1">Belongs to the RecJ family.</text>
</comment>
<feature type="domain" description="RecJ OB" evidence="8">
    <location>
        <begin position="447"/>
        <end position="532"/>
    </location>
</feature>
<evidence type="ECO:0000256" key="3">
    <source>
        <dbReference type="ARBA" id="ARBA00022722"/>
    </source>
</evidence>
<dbReference type="SUPFAM" id="SSF64182">
    <property type="entry name" value="DHH phosphoesterases"/>
    <property type="match status" value="1"/>
</dbReference>
<reference evidence="9 10" key="1">
    <citation type="submission" date="2022-05" db="EMBL/GenBank/DDBJ databases">
        <title>Genome Sequencing of Bee-Associated Microbes.</title>
        <authorList>
            <person name="Dunlap C."/>
        </authorList>
    </citation>
    <scope>NUCLEOTIDE SEQUENCE [LARGE SCALE GENOMIC DNA]</scope>
    <source>
        <strain evidence="9 10">NRRL B-14421</strain>
    </source>
</reference>
<evidence type="ECO:0000256" key="5">
    <source>
        <dbReference type="ARBA" id="ARBA00022839"/>
    </source>
</evidence>
<sequence>MNWLQRKFDYNEHLVTYFARCFNIDPLIIKILFSRNIKTEKQITNYMYPEMEDLHDPFLLNDMKKAVYRIAKAIQRKENIVIFGDYDADGITSSCLLYKALYFLKAEVNVVLPLRKEGYGLSATAVERIHNEFNASLIVTVDNGSNAHEALATAKEKGIDVIVTDHHEITNGIPLCYAFINPMREDSTYPFRRLAGVGVALKVTQALFQAGKMNWQKHIWNYLELAAIGTVADVMPLVDENRIIVSLGLSKMNMNPSSIIKHWKQALKIEYFTSTDIAFRIAPMINASGRVDNPNHAVSLFIKDSVNPSDLFYFERVNEIRKKLVEEQYVKLENHILEHKYCDQDVIVAQGEYDEGIIGILAAKAAQRFLKPSIIIDSTGKGSARSVQNKEFSIINTIQRASSHLSKFGGHQAAAGLSMEVSNLSNFRNAIQLSAQEEPKIEPMLFYDFERSFEDFPKTLIDDFQLLEPTGMGNLKPIFKTTSQINHVEVFGKKSDHLKLIFKQKEALFFSMGSLIQEFTDNTPYHFLYTVNSKKNFLIHGYDK</sequence>
<keyword evidence="4" id="KW-0378">Hydrolase</keyword>
<dbReference type="Pfam" id="PF02272">
    <property type="entry name" value="DHHA1"/>
    <property type="match status" value="1"/>
</dbReference>
<evidence type="ECO:0000256" key="2">
    <source>
        <dbReference type="ARBA" id="ARBA00019841"/>
    </source>
</evidence>
<evidence type="ECO:0000259" key="7">
    <source>
        <dbReference type="Pfam" id="PF02272"/>
    </source>
</evidence>
<keyword evidence="10" id="KW-1185">Reference proteome</keyword>
<organism evidence="9 10">
    <name type="scientific">Paenibacillus alginolyticus</name>
    <dbReference type="NCBI Taxonomy" id="59839"/>
    <lineage>
        <taxon>Bacteria</taxon>
        <taxon>Bacillati</taxon>
        <taxon>Bacillota</taxon>
        <taxon>Bacilli</taxon>
        <taxon>Bacillales</taxon>
        <taxon>Paenibacillaceae</taxon>
        <taxon>Paenibacillus</taxon>
    </lineage>
</organism>
<dbReference type="InterPro" id="IPR041122">
    <property type="entry name" value="RecJ_OB"/>
</dbReference>
<comment type="caution">
    <text evidence="9">The sequence shown here is derived from an EMBL/GenBank/DDBJ whole genome shotgun (WGS) entry which is preliminary data.</text>
</comment>
<dbReference type="GO" id="GO:0004527">
    <property type="term" value="F:exonuclease activity"/>
    <property type="evidence" value="ECO:0007669"/>
    <property type="project" value="UniProtKB-KW"/>
</dbReference>
<evidence type="ECO:0000313" key="9">
    <source>
        <dbReference type="EMBL" id="MCY9697338.1"/>
    </source>
</evidence>
<dbReference type="InterPro" id="IPR004610">
    <property type="entry name" value="RecJ"/>
</dbReference>
<evidence type="ECO:0000256" key="4">
    <source>
        <dbReference type="ARBA" id="ARBA00022801"/>
    </source>
</evidence>
<name>A0ABT4GMW7_9BACL</name>
<evidence type="ECO:0000256" key="1">
    <source>
        <dbReference type="ARBA" id="ARBA00005915"/>
    </source>
</evidence>
<keyword evidence="3" id="KW-0540">Nuclease</keyword>
<feature type="domain" description="DDH" evidence="6">
    <location>
        <begin position="79"/>
        <end position="230"/>
    </location>
</feature>
<dbReference type="InterPro" id="IPR001667">
    <property type="entry name" value="DDH_dom"/>
</dbReference>
<dbReference type="PANTHER" id="PTHR30255">
    <property type="entry name" value="SINGLE-STRANDED-DNA-SPECIFIC EXONUCLEASE RECJ"/>
    <property type="match status" value="1"/>
</dbReference>
<evidence type="ECO:0000313" key="10">
    <source>
        <dbReference type="Proteomes" id="UP001527099"/>
    </source>
</evidence>
<dbReference type="Pfam" id="PF17768">
    <property type="entry name" value="RecJ_OB"/>
    <property type="match status" value="1"/>
</dbReference>
<protein>
    <recommendedName>
        <fullName evidence="2">Single-stranded-DNA-specific exonuclease RecJ</fullName>
    </recommendedName>
</protein>
<dbReference type="NCBIfam" id="TIGR00644">
    <property type="entry name" value="recJ"/>
    <property type="match status" value="1"/>
</dbReference>
<keyword evidence="5 9" id="KW-0269">Exonuclease</keyword>
<dbReference type="EMBL" id="JAMDMX010000137">
    <property type="protein sequence ID" value="MCY9697338.1"/>
    <property type="molecule type" value="Genomic_DNA"/>
</dbReference>
<dbReference type="Gene3D" id="3.90.1640.30">
    <property type="match status" value="1"/>
</dbReference>
<dbReference type="Pfam" id="PF01368">
    <property type="entry name" value="DHH"/>
    <property type="match status" value="1"/>
</dbReference>
<dbReference type="Gene3D" id="3.10.310.30">
    <property type="match status" value="1"/>
</dbReference>
<dbReference type="InterPro" id="IPR003156">
    <property type="entry name" value="DHHA1_dom"/>
</dbReference>
<proteinExistence type="inferred from homology"/>
<dbReference type="RefSeq" id="WP_268618116.1">
    <property type="nucleotide sequence ID" value="NZ_JAMDMX010000137.1"/>
</dbReference>